<proteinExistence type="predicted"/>
<keyword evidence="2" id="KW-1185">Reference proteome</keyword>
<dbReference type="RefSeq" id="WP_035086811.1">
    <property type="nucleotide sequence ID" value="NZ_JQGC01000028.1"/>
</dbReference>
<reference evidence="1 2" key="1">
    <citation type="submission" date="2014-08" db="EMBL/GenBank/DDBJ databases">
        <authorList>
            <person name="Hassan Y.I."/>
            <person name="Lepp D."/>
            <person name="Zhou T."/>
        </authorList>
    </citation>
    <scope>NUCLEOTIDE SEQUENCE [LARGE SCALE GENOMIC DNA]</scope>
    <source>
        <strain evidence="1 2">IFO13584</strain>
    </source>
</reference>
<dbReference type="EMBL" id="JQGC01000028">
    <property type="protein sequence ID" value="KFL29299.1"/>
    <property type="molecule type" value="Genomic_DNA"/>
</dbReference>
<evidence type="ECO:0008006" key="3">
    <source>
        <dbReference type="Google" id="ProtNLM"/>
    </source>
</evidence>
<comment type="caution">
    <text evidence="1">The sequence shown here is derived from an EMBL/GenBank/DDBJ whole genome shotgun (WGS) entry which is preliminary data.</text>
</comment>
<evidence type="ECO:0000313" key="2">
    <source>
        <dbReference type="Proteomes" id="UP000028981"/>
    </source>
</evidence>
<dbReference type="Pfam" id="PF09898">
    <property type="entry name" value="DUF2125"/>
    <property type="match status" value="1"/>
</dbReference>
<evidence type="ECO:0000313" key="1">
    <source>
        <dbReference type="EMBL" id="KFL29299.1"/>
    </source>
</evidence>
<gene>
    <name evidence="1" type="ORF">JP75_22275</name>
</gene>
<organism evidence="1 2">
    <name type="scientific">Devosia riboflavina</name>
    <dbReference type="NCBI Taxonomy" id="46914"/>
    <lineage>
        <taxon>Bacteria</taxon>
        <taxon>Pseudomonadati</taxon>
        <taxon>Pseudomonadota</taxon>
        <taxon>Alphaproteobacteria</taxon>
        <taxon>Hyphomicrobiales</taxon>
        <taxon>Devosiaceae</taxon>
        <taxon>Devosia</taxon>
    </lineage>
</organism>
<dbReference type="STRING" id="46914.JP75_22275"/>
<sequence length="323" mass="34007">MKKRIIILGAVVLLVILGVSAAWFYASGIVRQEVERLAFADGETSPQLTCANLNIGGFPFAFDIECTDAVVVSGDLMAEVPGLRLSVMVYDFNHVIASAKGPAQLSDAFTGQRSAISWTALNGSLRLTDNRIARLSVVGDELSWNDLLLGDTTLAKAAHAEVHLLDIPEAHDAERNLASLALYLKADALNLPVATLTGTALEVEAEVSNIPDELAAIGLEPILPAWQRAGGELNIVGISMSDANADLKASGKLALDAEGFPTGTIAIDSMGVAERIGPLIEEPWRTLVLGVPGADGRHTNQLNFRGGTLSSGLVPITALPPLF</sequence>
<accession>A0A087LXE6</accession>
<name>A0A087LXE6_9HYPH</name>
<dbReference type="InterPro" id="IPR018666">
    <property type="entry name" value="DUF2125"/>
</dbReference>
<dbReference type="AlphaFoldDB" id="A0A087LXE6"/>
<protein>
    <recommendedName>
        <fullName evidence="3">DUF2125 domain-containing protein</fullName>
    </recommendedName>
</protein>
<dbReference type="Proteomes" id="UP000028981">
    <property type="component" value="Unassembled WGS sequence"/>
</dbReference>
<dbReference type="OrthoDB" id="7169664at2"/>